<comment type="caution">
    <text evidence="1">The sequence shown here is derived from an EMBL/GenBank/DDBJ whole genome shotgun (WGS) entry which is preliminary data.</text>
</comment>
<name>A0ABW1ZU97_9GAMM</name>
<evidence type="ECO:0000313" key="2">
    <source>
        <dbReference type="Proteomes" id="UP001596422"/>
    </source>
</evidence>
<evidence type="ECO:0000313" key="1">
    <source>
        <dbReference type="EMBL" id="MFC6668843.1"/>
    </source>
</evidence>
<dbReference type="Proteomes" id="UP001596422">
    <property type="component" value="Unassembled WGS sequence"/>
</dbReference>
<gene>
    <name evidence="1" type="ORF">ACFQDL_00970</name>
</gene>
<protein>
    <recommendedName>
        <fullName evidence="3">SMODS and SLOG-associating 2TM effector domain-containing protein</fullName>
    </recommendedName>
</protein>
<sequence length="87" mass="10110">MDRLLSSHDKFDLQQNYRRYLKFRDQLDDATRAMQTARASRVWVAGLVTLIFALASDFSSGLRPRCSASTSIACWWRGCRPARRKRV</sequence>
<evidence type="ECO:0008006" key="3">
    <source>
        <dbReference type="Google" id="ProtNLM"/>
    </source>
</evidence>
<dbReference type="EMBL" id="JBHSWE010000001">
    <property type="protein sequence ID" value="MFC6668843.1"/>
    <property type="molecule type" value="Genomic_DNA"/>
</dbReference>
<accession>A0ABW1ZU97</accession>
<keyword evidence="2" id="KW-1185">Reference proteome</keyword>
<proteinExistence type="predicted"/>
<reference evidence="2" key="1">
    <citation type="journal article" date="2019" name="Int. J. Syst. Evol. Microbiol.">
        <title>The Global Catalogue of Microorganisms (GCM) 10K type strain sequencing project: providing services to taxonomists for standard genome sequencing and annotation.</title>
        <authorList>
            <consortium name="The Broad Institute Genomics Platform"/>
            <consortium name="The Broad Institute Genome Sequencing Center for Infectious Disease"/>
            <person name="Wu L."/>
            <person name="Ma J."/>
        </authorList>
    </citation>
    <scope>NUCLEOTIDE SEQUENCE [LARGE SCALE GENOMIC DNA]</scope>
    <source>
        <strain evidence="2">NBRC 111756</strain>
    </source>
</reference>
<organism evidence="1 2">
    <name type="scientific">Marinobacterium aestuariivivens</name>
    <dbReference type="NCBI Taxonomy" id="1698799"/>
    <lineage>
        <taxon>Bacteria</taxon>
        <taxon>Pseudomonadati</taxon>
        <taxon>Pseudomonadota</taxon>
        <taxon>Gammaproteobacteria</taxon>
        <taxon>Oceanospirillales</taxon>
        <taxon>Oceanospirillaceae</taxon>
        <taxon>Marinobacterium</taxon>
    </lineage>
</organism>
<dbReference type="RefSeq" id="WP_379907403.1">
    <property type="nucleotide sequence ID" value="NZ_JBHSWE010000001.1"/>
</dbReference>